<dbReference type="STRING" id="1163406.A0A0L0NEL3"/>
<gene>
    <name evidence="2" type="ORF">TOPH_02738</name>
</gene>
<evidence type="ECO:0000259" key="1">
    <source>
        <dbReference type="Pfam" id="PF23189"/>
    </source>
</evidence>
<evidence type="ECO:0000313" key="3">
    <source>
        <dbReference type="Proteomes" id="UP000036947"/>
    </source>
</evidence>
<dbReference type="EMBL" id="LFRF01000005">
    <property type="protein sequence ID" value="KND92473.1"/>
    <property type="molecule type" value="Genomic_DNA"/>
</dbReference>
<accession>A0A0L0NEL3</accession>
<protein>
    <recommendedName>
        <fullName evidence="1">UPF0261 domain-containing protein</fullName>
    </recommendedName>
</protein>
<dbReference type="InterPro" id="IPR056778">
    <property type="entry name" value="UPF0261_C"/>
</dbReference>
<proteinExistence type="predicted"/>
<sequence length="59" mass="6055">MLAVPGGPFADGEADGVLFSTIRDGLAGSHVEVVEDERDVNDAGFARDIAEALVAKIGL</sequence>
<comment type="caution">
    <text evidence="2">The sequence shown here is derived from an EMBL/GenBank/DDBJ whole genome shotgun (WGS) entry which is preliminary data.</text>
</comment>
<dbReference type="Gene3D" id="3.40.50.12030">
    <property type="entry name" value="Uncharacterised protein family UPF0261, NC domain"/>
    <property type="match status" value="1"/>
</dbReference>
<feature type="domain" description="UPF0261" evidence="1">
    <location>
        <begin position="1"/>
        <end position="55"/>
    </location>
</feature>
<dbReference type="Proteomes" id="UP000036947">
    <property type="component" value="Unassembled WGS sequence"/>
</dbReference>
<evidence type="ECO:0000313" key="2">
    <source>
        <dbReference type="EMBL" id="KND92473.1"/>
    </source>
</evidence>
<name>A0A0L0NEL3_TOLOC</name>
<reference evidence="2 3" key="1">
    <citation type="journal article" date="2015" name="BMC Genomics">
        <title>The genome of the truffle-parasite Tolypocladium ophioglossoides and the evolution of antifungal peptaibiotics.</title>
        <authorList>
            <person name="Quandt C.A."/>
            <person name="Bushley K.E."/>
            <person name="Spatafora J.W."/>
        </authorList>
    </citation>
    <scope>NUCLEOTIDE SEQUENCE [LARGE SCALE GENOMIC DNA]</scope>
    <source>
        <strain evidence="2 3">CBS 100239</strain>
    </source>
</reference>
<organism evidence="2 3">
    <name type="scientific">Tolypocladium ophioglossoides (strain CBS 100239)</name>
    <name type="common">Snaketongue truffleclub</name>
    <name type="synonym">Elaphocordyceps ophioglossoides</name>
    <dbReference type="NCBI Taxonomy" id="1163406"/>
    <lineage>
        <taxon>Eukaryota</taxon>
        <taxon>Fungi</taxon>
        <taxon>Dikarya</taxon>
        <taxon>Ascomycota</taxon>
        <taxon>Pezizomycotina</taxon>
        <taxon>Sordariomycetes</taxon>
        <taxon>Hypocreomycetidae</taxon>
        <taxon>Hypocreales</taxon>
        <taxon>Ophiocordycipitaceae</taxon>
        <taxon>Tolypocladium</taxon>
    </lineage>
</organism>
<dbReference type="AlphaFoldDB" id="A0A0L0NEL3"/>
<dbReference type="Pfam" id="PF23189">
    <property type="entry name" value="UPF0261_C"/>
    <property type="match status" value="1"/>
</dbReference>
<keyword evidence="3" id="KW-1185">Reference proteome</keyword>